<dbReference type="InterPro" id="IPR002938">
    <property type="entry name" value="FAD-bd"/>
</dbReference>
<feature type="region of interest" description="Disordered" evidence="5">
    <location>
        <begin position="137"/>
        <end position="177"/>
    </location>
</feature>
<keyword evidence="9" id="KW-1185">Reference proteome</keyword>
<keyword evidence="4" id="KW-0560">Oxidoreductase</keyword>
<dbReference type="Proteomes" id="UP000827284">
    <property type="component" value="Unassembled WGS sequence"/>
</dbReference>
<evidence type="ECO:0000313" key="9">
    <source>
        <dbReference type="Proteomes" id="UP000827284"/>
    </source>
</evidence>
<dbReference type="Pfam" id="PF01494">
    <property type="entry name" value="FAD_binding_3"/>
    <property type="match status" value="2"/>
</dbReference>
<comment type="caution">
    <text evidence="8">The sequence shown here is derived from an EMBL/GenBank/DDBJ whole genome shotgun (WGS) entry which is preliminary data.</text>
</comment>
<evidence type="ECO:0000256" key="3">
    <source>
        <dbReference type="ARBA" id="ARBA00022827"/>
    </source>
</evidence>
<dbReference type="InterPro" id="IPR036188">
    <property type="entry name" value="FAD/NAD-bd_sf"/>
</dbReference>
<dbReference type="PANTHER" id="PTHR47356">
    <property type="entry name" value="FAD-DEPENDENT MONOOXYGENASE ASQG-RELATED"/>
    <property type="match status" value="1"/>
</dbReference>
<comment type="similarity">
    <text evidence="1">Belongs to the paxM FAD-dependent monooxygenase family.</text>
</comment>
<evidence type="ECO:0000259" key="7">
    <source>
        <dbReference type="Pfam" id="PF01494"/>
    </source>
</evidence>
<dbReference type="PRINTS" id="PR00420">
    <property type="entry name" value="RNGMNOXGNASE"/>
</dbReference>
<dbReference type="AlphaFoldDB" id="A0A9P3LX98"/>
<keyword evidence="2" id="KW-0285">Flavoprotein</keyword>
<feature type="domain" description="FAD-binding" evidence="7">
    <location>
        <begin position="194"/>
        <end position="417"/>
    </location>
</feature>
<proteinExistence type="inferred from homology"/>
<keyword evidence="6" id="KW-0472">Membrane</keyword>
<reference evidence="8" key="2">
    <citation type="journal article" date="2022" name="Microbiol. Resour. Announc.">
        <title>Whole-Genome Sequence of Entomortierella parvispora E1425, a Mucoromycotan Fungus Associated with Burkholderiaceae-Related Endosymbiotic Bacteria.</title>
        <authorList>
            <person name="Herlambang A."/>
            <person name="Guo Y."/>
            <person name="Takashima Y."/>
            <person name="Narisawa K."/>
            <person name="Ohta H."/>
            <person name="Nishizawa T."/>
        </authorList>
    </citation>
    <scope>NUCLEOTIDE SEQUENCE</scope>
    <source>
        <strain evidence="8">E1425</strain>
    </source>
</reference>
<dbReference type="InterPro" id="IPR050562">
    <property type="entry name" value="FAD_mOase_fung"/>
</dbReference>
<feature type="domain" description="FAD-binding" evidence="7">
    <location>
        <begin position="7"/>
        <end position="94"/>
    </location>
</feature>
<accession>A0A9P3LX98</accession>
<evidence type="ECO:0000256" key="4">
    <source>
        <dbReference type="ARBA" id="ARBA00023002"/>
    </source>
</evidence>
<name>A0A9P3LX98_9FUNG</name>
<sequence length="480" mass="53100">MPPNNLRVLIAGGGIGGLMLAIIFEAAKIDYLILERSACLQSTGSAIGLNACILRLLEQLGLLSEIENIAKPIGGIRLSREDLSTVGEMDFMFGEEHYGYYGLVMSRPELYDILKARVPSEKILLQKQVIDVIELDEDEEPSPLSPSSPTTPTSPRSPTKKSRGKGGRRRPPRTRAGGVLCRCKDGTVYRGDILVGADGAYSSVRDCLYDRLQRQQKLPIFDSQPLDLSYVCVLGVSQVYDSKEIPATGKTFSGFELIVCEDGRLIWLSPLVNNRIAWCYGQSYESNPEKETMAKAERWWGSNSTVTQDLQKRVEGIPTVYGLKLGDIVGSTQPDMVSAVLLEDKTFETWHSKRVVLIGDACHKMLPFAGQGAVHAMLDSACLSNLLYGMTSHRTEDFEKVFEEYRAQRSTAASKAVYGSRCFGAFLTAPTFLGRLFRKAILNAPACMTRAAIDFIMRDRPQLSFLPKVPDRGCSKAWWG</sequence>
<reference evidence="8" key="1">
    <citation type="submission" date="2021-11" db="EMBL/GenBank/DDBJ databases">
        <authorList>
            <person name="Herlambang A."/>
            <person name="Guo Y."/>
            <person name="Takashima Y."/>
            <person name="Nishizawa T."/>
        </authorList>
    </citation>
    <scope>NUCLEOTIDE SEQUENCE</scope>
    <source>
        <strain evidence="8">E1425</strain>
    </source>
</reference>
<protein>
    <recommendedName>
        <fullName evidence="7">FAD-binding domain-containing protein</fullName>
    </recommendedName>
</protein>
<dbReference type="EMBL" id="BQFW01000008">
    <property type="protein sequence ID" value="GJJ73884.1"/>
    <property type="molecule type" value="Genomic_DNA"/>
</dbReference>
<evidence type="ECO:0000256" key="1">
    <source>
        <dbReference type="ARBA" id="ARBA00007992"/>
    </source>
</evidence>
<dbReference type="SUPFAM" id="SSF51905">
    <property type="entry name" value="FAD/NAD(P)-binding domain"/>
    <property type="match status" value="1"/>
</dbReference>
<organism evidence="8 9">
    <name type="scientific">Entomortierella parvispora</name>
    <dbReference type="NCBI Taxonomy" id="205924"/>
    <lineage>
        <taxon>Eukaryota</taxon>
        <taxon>Fungi</taxon>
        <taxon>Fungi incertae sedis</taxon>
        <taxon>Mucoromycota</taxon>
        <taxon>Mortierellomycotina</taxon>
        <taxon>Mortierellomycetes</taxon>
        <taxon>Mortierellales</taxon>
        <taxon>Mortierellaceae</taxon>
        <taxon>Entomortierella</taxon>
    </lineage>
</organism>
<evidence type="ECO:0000256" key="2">
    <source>
        <dbReference type="ARBA" id="ARBA00022630"/>
    </source>
</evidence>
<evidence type="ECO:0000256" key="5">
    <source>
        <dbReference type="SAM" id="MobiDB-lite"/>
    </source>
</evidence>
<gene>
    <name evidence="8" type="ORF">EMPS_06242</name>
</gene>
<keyword evidence="3" id="KW-0274">FAD</keyword>
<dbReference type="Gene3D" id="3.50.50.60">
    <property type="entry name" value="FAD/NAD(P)-binding domain"/>
    <property type="match status" value="2"/>
</dbReference>
<dbReference type="PANTHER" id="PTHR47356:SF2">
    <property type="entry name" value="FAD-BINDING DOMAIN-CONTAINING PROTEIN-RELATED"/>
    <property type="match status" value="1"/>
</dbReference>
<dbReference type="OrthoDB" id="655030at2759"/>
<feature type="compositionally biased region" description="Low complexity" evidence="5">
    <location>
        <begin position="145"/>
        <end position="157"/>
    </location>
</feature>
<keyword evidence="6" id="KW-1133">Transmembrane helix</keyword>
<feature type="transmembrane region" description="Helical" evidence="6">
    <location>
        <begin position="6"/>
        <end position="27"/>
    </location>
</feature>
<evidence type="ECO:0000256" key="6">
    <source>
        <dbReference type="SAM" id="Phobius"/>
    </source>
</evidence>
<keyword evidence="6" id="KW-0812">Transmembrane</keyword>
<evidence type="ECO:0000313" key="8">
    <source>
        <dbReference type="EMBL" id="GJJ73884.1"/>
    </source>
</evidence>
<dbReference type="GO" id="GO:0004497">
    <property type="term" value="F:monooxygenase activity"/>
    <property type="evidence" value="ECO:0007669"/>
    <property type="project" value="InterPro"/>
</dbReference>
<dbReference type="GO" id="GO:0071949">
    <property type="term" value="F:FAD binding"/>
    <property type="evidence" value="ECO:0007669"/>
    <property type="project" value="InterPro"/>
</dbReference>
<feature type="compositionally biased region" description="Basic residues" evidence="5">
    <location>
        <begin position="158"/>
        <end position="173"/>
    </location>
</feature>